<gene>
    <name evidence="1" type="ORF">DSAG12_02423</name>
</gene>
<organism evidence="1 2">
    <name type="scientific">Promethearchaeum syntrophicum</name>
    <dbReference type="NCBI Taxonomy" id="2594042"/>
    <lineage>
        <taxon>Archaea</taxon>
        <taxon>Promethearchaeati</taxon>
        <taxon>Promethearchaeota</taxon>
        <taxon>Promethearchaeia</taxon>
        <taxon>Promethearchaeales</taxon>
        <taxon>Promethearchaeaceae</taxon>
        <taxon>Promethearchaeum</taxon>
    </lineage>
</organism>
<reference evidence="1 2" key="1">
    <citation type="journal article" date="2020" name="Nature">
        <title>Isolation of an archaeon at the prokaryote-eukaryote interface.</title>
        <authorList>
            <person name="Imachi H."/>
            <person name="Nobu M.K."/>
            <person name="Nakahara N."/>
            <person name="Morono Y."/>
            <person name="Ogawara M."/>
            <person name="Takaki Y."/>
            <person name="Takano Y."/>
            <person name="Uematsu K."/>
            <person name="Ikuta T."/>
            <person name="Ito M."/>
            <person name="Matsui Y."/>
            <person name="Miyazaki M."/>
            <person name="Murata K."/>
            <person name="Saito Y."/>
            <person name="Sakai S."/>
            <person name="Song C."/>
            <person name="Tasumi E."/>
            <person name="Yamanaka Y."/>
            <person name="Yamaguchi T."/>
            <person name="Kamagata Y."/>
            <person name="Tamaki H."/>
            <person name="Takai K."/>
        </authorList>
    </citation>
    <scope>NUCLEOTIDE SEQUENCE [LARGE SCALE GENOMIC DNA]</scope>
    <source>
        <strain evidence="1 2">MK-D1</strain>
    </source>
</reference>
<evidence type="ECO:0000313" key="1">
    <source>
        <dbReference type="EMBL" id="QEE16593.1"/>
    </source>
</evidence>
<accession>A0A5B9DCV1</accession>
<sequence length="67" mass="7820">MYDVQLKIEENPFTGKDLVHGKCEFRKIEIKDTPCPVYIDKEMDDLVLNSSVEMEKIGMFKKLRLIG</sequence>
<name>A0A5B9DCV1_9ARCH</name>
<dbReference type="RefSeq" id="WP_147663463.1">
    <property type="nucleotide sequence ID" value="NZ_CP042905.2"/>
</dbReference>
<dbReference type="AlphaFoldDB" id="A0A5B9DCV1"/>
<reference evidence="1 2" key="2">
    <citation type="journal article" date="2024" name="Int. J. Syst. Evol. Microbiol.">
        <title>Promethearchaeum syntrophicum gen. nov., sp. nov., an anaerobic, obligately syntrophic archaeon, the first isolate of the lineage 'Asgard' archaea, and proposal of the new archaeal phylum Promethearchaeota phyl. nov. and kingdom Promethearchaeati regn. nov.</title>
        <authorList>
            <person name="Imachi H."/>
            <person name="Nobu M.K."/>
            <person name="Kato S."/>
            <person name="Takaki Y."/>
            <person name="Miyazaki M."/>
            <person name="Miyata M."/>
            <person name="Ogawara M."/>
            <person name="Saito Y."/>
            <person name="Sakai S."/>
            <person name="Tahara Y.O."/>
            <person name="Takano Y."/>
            <person name="Tasumi E."/>
            <person name="Uematsu K."/>
            <person name="Yoshimura T."/>
            <person name="Itoh T."/>
            <person name="Ohkuma M."/>
            <person name="Takai K."/>
        </authorList>
    </citation>
    <scope>NUCLEOTIDE SEQUENCE [LARGE SCALE GENOMIC DNA]</scope>
    <source>
        <strain evidence="1 2">MK-D1</strain>
    </source>
</reference>
<evidence type="ECO:0000313" key="2">
    <source>
        <dbReference type="Proteomes" id="UP000321408"/>
    </source>
</evidence>
<dbReference type="KEGG" id="psyt:DSAG12_02423"/>
<proteinExistence type="predicted"/>
<dbReference type="Proteomes" id="UP000321408">
    <property type="component" value="Chromosome"/>
</dbReference>
<dbReference type="GeneID" id="41330410"/>
<keyword evidence="2" id="KW-1185">Reference proteome</keyword>
<protein>
    <submittedName>
        <fullName evidence="1">Uncharacterized protein</fullName>
    </submittedName>
</protein>
<dbReference type="EMBL" id="CP042905">
    <property type="protein sequence ID" value="QEE16593.1"/>
    <property type="molecule type" value="Genomic_DNA"/>
</dbReference>